<protein>
    <submittedName>
        <fullName evidence="1">Uncharacterized protein</fullName>
    </submittedName>
</protein>
<comment type="caution">
    <text evidence="1">The sequence shown here is derived from an EMBL/GenBank/DDBJ whole genome shotgun (WGS) entry which is preliminary data.</text>
</comment>
<dbReference type="Proteomes" id="UP001056120">
    <property type="component" value="Linkage Group LG03"/>
</dbReference>
<evidence type="ECO:0000313" key="1">
    <source>
        <dbReference type="EMBL" id="KAI3821650.1"/>
    </source>
</evidence>
<accession>A0ACB9JP89</accession>
<sequence>MQTQSHTLSQNWSLYAINMFWKDANSIPHVESKWVGIAKWRITNSITEFLDYGLNLQLKSDENHVTIGVEVVVEDGSSLLLHNSNPNFGGRNQKSPTTDGEDQLTESTGSNERRPSSVISDKKRWLLEDEIKGTEATIMKLSATFLWPASPSQSAKFPSQSTRPRLFTSGTPQLD</sequence>
<evidence type="ECO:0000313" key="2">
    <source>
        <dbReference type="Proteomes" id="UP001056120"/>
    </source>
</evidence>
<reference evidence="2" key="1">
    <citation type="journal article" date="2022" name="Mol. Ecol. Resour.">
        <title>The genomes of chicory, endive, great burdock and yacon provide insights into Asteraceae palaeo-polyploidization history and plant inulin production.</title>
        <authorList>
            <person name="Fan W."/>
            <person name="Wang S."/>
            <person name="Wang H."/>
            <person name="Wang A."/>
            <person name="Jiang F."/>
            <person name="Liu H."/>
            <person name="Zhao H."/>
            <person name="Xu D."/>
            <person name="Zhang Y."/>
        </authorList>
    </citation>
    <scope>NUCLEOTIDE SEQUENCE [LARGE SCALE GENOMIC DNA]</scope>
    <source>
        <strain evidence="2">cv. Yunnan</strain>
    </source>
</reference>
<keyword evidence="2" id="KW-1185">Reference proteome</keyword>
<gene>
    <name evidence="1" type="ORF">L1987_09219</name>
</gene>
<proteinExistence type="predicted"/>
<name>A0ACB9JP89_9ASTR</name>
<organism evidence="1 2">
    <name type="scientific">Smallanthus sonchifolius</name>
    <dbReference type="NCBI Taxonomy" id="185202"/>
    <lineage>
        <taxon>Eukaryota</taxon>
        <taxon>Viridiplantae</taxon>
        <taxon>Streptophyta</taxon>
        <taxon>Embryophyta</taxon>
        <taxon>Tracheophyta</taxon>
        <taxon>Spermatophyta</taxon>
        <taxon>Magnoliopsida</taxon>
        <taxon>eudicotyledons</taxon>
        <taxon>Gunneridae</taxon>
        <taxon>Pentapetalae</taxon>
        <taxon>asterids</taxon>
        <taxon>campanulids</taxon>
        <taxon>Asterales</taxon>
        <taxon>Asteraceae</taxon>
        <taxon>Asteroideae</taxon>
        <taxon>Heliantheae alliance</taxon>
        <taxon>Millerieae</taxon>
        <taxon>Smallanthus</taxon>
    </lineage>
</organism>
<reference evidence="1 2" key="2">
    <citation type="journal article" date="2022" name="Mol. Ecol. Resour.">
        <title>The genomes of chicory, endive, great burdock and yacon provide insights into Asteraceae paleo-polyploidization history and plant inulin production.</title>
        <authorList>
            <person name="Fan W."/>
            <person name="Wang S."/>
            <person name="Wang H."/>
            <person name="Wang A."/>
            <person name="Jiang F."/>
            <person name="Liu H."/>
            <person name="Zhao H."/>
            <person name="Xu D."/>
            <person name="Zhang Y."/>
        </authorList>
    </citation>
    <scope>NUCLEOTIDE SEQUENCE [LARGE SCALE GENOMIC DNA]</scope>
    <source>
        <strain evidence="2">cv. Yunnan</strain>
        <tissue evidence="1">Leaves</tissue>
    </source>
</reference>
<dbReference type="EMBL" id="CM042020">
    <property type="protein sequence ID" value="KAI3821650.1"/>
    <property type="molecule type" value="Genomic_DNA"/>
</dbReference>